<dbReference type="AlphaFoldDB" id="A0A2R4T9U5"/>
<dbReference type="GO" id="GO:0055085">
    <property type="term" value="P:transmembrane transport"/>
    <property type="evidence" value="ECO:0007669"/>
    <property type="project" value="InterPro"/>
</dbReference>
<name>A0A2R4T9U5_9ACTN</name>
<keyword evidence="10" id="KW-1185">Reference proteome</keyword>
<protein>
    <submittedName>
        <fullName evidence="9">ABC transporter permease</fullName>
    </submittedName>
</protein>
<feature type="transmembrane region" description="Helical" evidence="7">
    <location>
        <begin position="278"/>
        <end position="300"/>
    </location>
</feature>
<dbReference type="CDD" id="cd06261">
    <property type="entry name" value="TM_PBP2"/>
    <property type="match status" value="1"/>
</dbReference>
<dbReference type="EMBL" id="CP026304">
    <property type="protein sequence ID" value="AVZ75910.1"/>
    <property type="molecule type" value="Genomic_DNA"/>
</dbReference>
<dbReference type="Gene3D" id="1.10.3720.10">
    <property type="entry name" value="MetI-like"/>
    <property type="match status" value="1"/>
</dbReference>
<feature type="transmembrane region" description="Helical" evidence="7">
    <location>
        <begin position="12"/>
        <end position="29"/>
    </location>
</feature>
<dbReference type="PROSITE" id="PS50928">
    <property type="entry name" value="ABC_TM1"/>
    <property type="match status" value="1"/>
</dbReference>
<dbReference type="InterPro" id="IPR000515">
    <property type="entry name" value="MetI-like"/>
</dbReference>
<evidence type="ECO:0000256" key="5">
    <source>
        <dbReference type="ARBA" id="ARBA00022989"/>
    </source>
</evidence>
<dbReference type="GO" id="GO:0005886">
    <property type="term" value="C:plasma membrane"/>
    <property type="evidence" value="ECO:0007669"/>
    <property type="project" value="UniProtKB-SubCell"/>
</dbReference>
<proteinExistence type="inferred from homology"/>
<evidence type="ECO:0000313" key="9">
    <source>
        <dbReference type="EMBL" id="AVZ75910.1"/>
    </source>
</evidence>
<dbReference type="PANTHER" id="PTHR30193:SF41">
    <property type="entry name" value="DIACETYLCHITOBIOSE UPTAKE SYSTEM PERMEASE PROTEIN NGCF"/>
    <property type="match status" value="1"/>
</dbReference>
<dbReference type="KEGG" id="slk:SLUN_30605"/>
<dbReference type="SUPFAM" id="SSF161098">
    <property type="entry name" value="MetI-like"/>
    <property type="match status" value="1"/>
</dbReference>
<feature type="transmembrane region" description="Helical" evidence="7">
    <location>
        <begin position="229"/>
        <end position="248"/>
    </location>
</feature>
<keyword evidence="2 7" id="KW-0813">Transport</keyword>
<keyword evidence="3" id="KW-1003">Cell membrane</keyword>
<dbReference type="PANTHER" id="PTHR30193">
    <property type="entry name" value="ABC TRANSPORTER PERMEASE PROTEIN"/>
    <property type="match status" value="1"/>
</dbReference>
<evidence type="ECO:0000256" key="1">
    <source>
        <dbReference type="ARBA" id="ARBA00004651"/>
    </source>
</evidence>
<reference evidence="9 10" key="1">
    <citation type="submission" date="2018-01" db="EMBL/GenBank/DDBJ databases">
        <title>Complete genome sequence of Streptomyces lunaelactis MM109T, a Ferroverdin A producer isolated from cave moonmilk deposits.</title>
        <authorList>
            <person name="Naome A."/>
            <person name="Martinet L."/>
            <person name="Maciejewska M."/>
            <person name="Anderssen S."/>
            <person name="Adam D."/>
            <person name="Tenconi E."/>
            <person name="Deflandre B."/>
            <person name="Arguelles-Arias A."/>
            <person name="Calusinska M."/>
            <person name="Copieters W."/>
            <person name="Karim L."/>
            <person name="Hanikenne M."/>
            <person name="Baurain D."/>
            <person name="van Wezel G."/>
            <person name="Smargiasso N."/>
            <person name="de Pauw E."/>
            <person name="Delfosse P."/>
            <person name="Rigali S."/>
        </authorList>
    </citation>
    <scope>NUCLEOTIDE SEQUENCE [LARGE SCALE GENOMIC DNA]</scope>
    <source>
        <strain evidence="9 10">MM109</strain>
    </source>
</reference>
<comment type="subcellular location">
    <subcellularLocation>
        <location evidence="1 7">Cell membrane</location>
        <topology evidence="1 7">Multi-pass membrane protein</topology>
    </subcellularLocation>
</comment>
<keyword evidence="5 7" id="KW-1133">Transmembrane helix</keyword>
<evidence type="ECO:0000259" key="8">
    <source>
        <dbReference type="PROSITE" id="PS50928"/>
    </source>
</evidence>
<evidence type="ECO:0000256" key="6">
    <source>
        <dbReference type="ARBA" id="ARBA00023136"/>
    </source>
</evidence>
<keyword evidence="6 7" id="KW-0472">Membrane</keyword>
<evidence type="ECO:0000313" key="10">
    <source>
        <dbReference type="Proteomes" id="UP000244201"/>
    </source>
</evidence>
<evidence type="ECO:0000256" key="3">
    <source>
        <dbReference type="ARBA" id="ARBA00022475"/>
    </source>
</evidence>
<dbReference type="InterPro" id="IPR035906">
    <property type="entry name" value="MetI-like_sf"/>
</dbReference>
<feature type="transmembrane region" description="Helical" evidence="7">
    <location>
        <begin position="167"/>
        <end position="187"/>
    </location>
</feature>
<organism evidence="9 10">
    <name type="scientific">Streptomyces lunaelactis</name>
    <dbReference type="NCBI Taxonomy" id="1535768"/>
    <lineage>
        <taxon>Bacteria</taxon>
        <taxon>Bacillati</taxon>
        <taxon>Actinomycetota</taxon>
        <taxon>Actinomycetes</taxon>
        <taxon>Kitasatosporales</taxon>
        <taxon>Streptomycetaceae</taxon>
        <taxon>Streptomyces</taxon>
    </lineage>
</organism>
<keyword evidence="4 7" id="KW-0812">Transmembrane</keyword>
<dbReference type="OrthoDB" id="9782326at2"/>
<feature type="domain" description="ABC transmembrane type-1" evidence="8">
    <location>
        <begin position="67"/>
        <end position="299"/>
    </location>
</feature>
<dbReference type="Proteomes" id="UP000244201">
    <property type="component" value="Chromosome"/>
</dbReference>
<evidence type="ECO:0000256" key="2">
    <source>
        <dbReference type="ARBA" id="ARBA00022448"/>
    </source>
</evidence>
<comment type="similarity">
    <text evidence="7">Belongs to the binding-protein-dependent transport system permease family.</text>
</comment>
<gene>
    <name evidence="9" type="ORF">SLUN_30605</name>
</gene>
<evidence type="ECO:0000256" key="7">
    <source>
        <dbReference type="RuleBase" id="RU363032"/>
    </source>
</evidence>
<dbReference type="InterPro" id="IPR051393">
    <property type="entry name" value="ABC_transporter_permease"/>
</dbReference>
<dbReference type="RefSeq" id="WP_108153198.1">
    <property type="nucleotide sequence ID" value="NZ_CP026304.1"/>
</dbReference>
<accession>A0A2R4T9U5</accession>
<feature type="transmembrane region" description="Helical" evidence="7">
    <location>
        <begin position="114"/>
        <end position="134"/>
    </location>
</feature>
<dbReference type="GeneID" id="55659604"/>
<sequence>MQQGKYRFVTGFLIVPVMLYAVFMIWPYVQTFGYSFTNWQGQSQEMSFVGLDNYTALFSDDVFLKALWHNILLLVFLPIATILLALFFAFMVNVGGRGGSGGIRGVRGSGIYKILFFVPHVLSIAILAVLWRAIYRGDVAGLINGVFIKLGLSDPAHPIEWLNDPDLVLWCVAFVLLWWGVGFYLVLFSAAMQSVPREIYEAALLDGASRVQSFFKVTLPLLWDTVQTAWVYLAILAMDCFALISVMTPGNSFGGGPDHNSEVMATYLMRNFLSFGKSGYACAMGVVIMLLTLFLSLVTLRVSRRERIEY</sequence>
<feature type="transmembrane region" description="Helical" evidence="7">
    <location>
        <begin position="71"/>
        <end position="94"/>
    </location>
</feature>
<dbReference type="Pfam" id="PF00528">
    <property type="entry name" value="BPD_transp_1"/>
    <property type="match status" value="1"/>
</dbReference>
<evidence type="ECO:0000256" key="4">
    <source>
        <dbReference type="ARBA" id="ARBA00022692"/>
    </source>
</evidence>